<name>A0A937DIM3_9BACT</name>
<evidence type="ECO:0000313" key="1">
    <source>
        <dbReference type="EMBL" id="MBL0764331.1"/>
    </source>
</evidence>
<reference evidence="1" key="1">
    <citation type="submission" date="2021-01" db="EMBL/GenBank/DDBJ databases">
        <title>Marivirga sp. nov., isolated from intertidal surface sediments.</title>
        <authorList>
            <person name="Zhang M."/>
        </authorList>
    </citation>
    <scope>NUCLEOTIDE SEQUENCE</scope>
    <source>
        <strain evidence="1">SM1354</strain>
    </source>
</reference>
<keyword evidence="1" id="KW-0449">Lipoprotein</keyword>
<dbReference type="PROSITE" id="PS51257">
    <property type="entry name" value="PROKAR_LIPOPROTEIN"/>
    <property type="match status" value="1"/>
</dbReference>
<dbReference type="NCBIfam" id="TIGR03511">
    <property type="entry name" value="GldH_lipo"/>
    <property type="match status" value="1"/>
</dbReference>
<dbReference type="AlphaFoldDB" id="A0A937DIM3"/>
<organism evidence="1 2">
    <name type="scientific">Marivirga atlantica</name>
    <dbReference type="NCBI Taxonomy" id="1548457"/>
    <lineage>
        <taxon>Bacteria</taxon>
        <taxon>Pseudomonadati</taxon>
        <taxon>Bacteroidota</taxon>
        <taxon>Cytophagia</taxon>
        <taxon>Cytophagales</taxon>
        <taxon>Marivirgaceae</taxon>
        <taxon>Marivirga</taxon>
    </lineage>
</organism>
<comment type="caution">
    <text evidence="1">The sequence shown here is derived from an EMBL/GenBank/DDBJ whole genome shotgun (WGS) entry which is preliminary data.</text>
</comment>
<accession>A0A937DIM3</accession>
<proteinExistence type="predicted"/>
<protein>
    <submittedName>
        <fullName evidence="1">Gliding motility lipoprotein GldH</fullName>
    </submittedName>
</protein>
<dbReference type="EMBL" id="JAERQG010000001">
    <property type="protein sequence ID" value="MBL0764331.1"/>
    <property type="molecule type" value="Genomic_DNA"/>
</dbReference>
<dbReference type="Pfam" id="PF14109">
    <property type="entry name" value="GldH_lipo"/>
    <property type="match status" value="1"/>
</dbReference>
<evidence type="ECO:0000313" key="2">
    <source>
        <dbReference type="Proteomes" id="UP000642920"/>
    </source>
</evidence>
<gene>
    <name evidence="1" type="ORF">JKP34_03645</name>
</gene>
<keyword evidence="2" id="KW-1185">Reference proteome</keyword>
<sequence length="161" mass="18790">MHKKLSFLFLLGTIVFTSCTEDRVFEQNRDFEQSVWPIGEKAQFDFEIADNSKYYQLLLNLRHDLNYPYRNMYVYYQLKDTTNYVMDKALVNFQLFTDKEGKPIGTGTSNIITYQEVLIDSVQFPYSGKFSIDMEQYMRTDSLSGVYSAGLKIIEQPSSAE</sequence>
<dbReference type="RefSeq" id="WP_201917812.1">
    <property type="nucleotide sequence ID" value="NZ_JAERQG010000001.1"/>
</dbReference>
<dbReference type="InterPro" id="IPR020018">
    <property type="entry name" value="Motility-assoc_lipoprot_GldH"/>
</dbReference>
<dbReference type="Proteomes" id="UP000642920">
    <property type="component" value="Unassembled WGS sequence"/>
</dbReference>